<name>A0A9X7IRA2_9MYCO</name>
<protein>
    <submittedName>
        <fullName evidence="2">Uncharacterized protein</fullName>
    </submittedName>
</protein>
<comment type="caution">
    <text evidence="2">The sequence shown here is derived from an EMBL/GenBank/DDBJ whole genome shotgun (WGS) entry which is preliminary data.</text>
</comment>
<reference evidence="2 3" key="1">
    <citation type="submission" date="2018-02" db="EMBL/GenBank/DDBJ databases">
        <title>Draft genome sequence of Mycobacterium virginiense isolated from mud of a swine farm in Japan.</title>
        <authorList>
            <person name="Ohya K."/>
        </authorList>
    </citation>
    <scope>NUCLEOTIDE SEQUENCE [LARGE SCALE GENOMIC DNA]</scope>
    <source>
        <strain evidence="2 3">GF75</strain>
    </source>
</reference>
<feature type="chain" id="PRO_5040885535" evidence="1">
    <location>
        <begin position="27"/>
        <end position="80"/>
    </location>
</feature>
<accession>A0A9X7IRA2</accession>
<dbReference type="EMBL" id="PUEV01000012">
    <property type="protein sequence ID" value="PQM53761.1"/>
    <property type="molecule type" value="Genomic_DNA"/>
</dbReference>
<keyword evidence="3" id="KW-1185">Reference proteome</keyword>
<dbReference type="AlphaFoldDB" id="A0A9X7IRA2"/>
<organism evidence="2 3">
    <name type="scientific">Mycolicibacter virginiensis</name>
    <dbReference type="NCBI Taxonomy" id="1795032"/>
    <lineage>
        <taxon>Bacteria</taxon>
        <taxon>Bacillati</taxon>
        <taxon>Actinomycetota</taxon>
        <taxon>Actinomycetes</taxon>
        <taxon>Mycobacteriales</taxon>
        <taxon>Mycobacteriaceae</taxon>
        <taxon>Mycolicibacter</taxon>
    </lineage>
</organism>
<evidence type="ECO:0000313" key="3">
    <source>
        <dbReference type="Proteomes" id="UP000237911"/>
    </source>
</evidence>
<dbReference type="Proteomes" id="UP000237911">
    <property type="component" value="Unassembled WGS sequence"/>
</dbReference>
<proteinExistence type="predicted"/>
<keyword evidence="1" id="KW-0732">Signal</keyword>
<evidence type="ECO:0000256" key="1">
    <source>
        <dbReference type="SAM" id="SignalP"/>
    </source>
</evidence>
<feature type="signal peptide" evidence="1">
    <location>
        <begin position="1"/>
        <end position="26"/>
    </location>
</feature>
<sequence>MQRVVLTLSGLVVAGGALFVMPSASADPAPICDGPGLPACAGPGPLTPEQQCALQAWQHWTPCNWLPGGPKVPEGTPGSL</sequence>
<gene>
    <name evidence="2" type="ORF">C5U48_02845</name>
</gene>
<evidence type="ECO:0000313" key="2">
    <source>
        <dbReference type="EMBL" id="PQM53761.1"/>
    </source>
</evidence>